<feature type="transmembrane region" description="Helical" evidence="8">
    <location>
        <begin position="21"/>
        <end position="43"/>
    </location>
</feature>
<evidence type="ECO:0000313" key="11">
    <source>
        <dbReference type="Proteomes" id="UP000680348"/>
    </source>
</evidence>
<dbReference type="InterPro" id="IPR050297">
    <property type="entry name" value="LipidA_mod_glycosyltrf_83"/>
</dbReference>
<feature type="transmembrane region" description="Helical" evidence="8">
    <location>
        <begin position="97"/>
        <end position="114"/>
    </location>
</feature>
<dbReference type="EC" id="2.4.-.-" evidence="10"/>
<dbReference type="EMBL" id="JAGWCR010000013">
    <property type="protein sequence ID" value="MBS3651358.1"/>
    <property type="molecule type" value="Genomic_DNA"/>
</dbReference>
<evidence type="ECO:0000256" key="7">
    <source>
        <dbReference type="ARBA" id="ARBA00023136"/>
    </source>
</evidence>
<feature type="domain" description="Glycosyltransferase RgtA/B/C/D-like" evidence="9">
    <location>
        <begin position="70"/>
        <end position="231"/>
    </location>
</feature>
<evidence type="ECO:0000256" key="6">
    <source>
        <dbReference type="ARBA" id="ARBA00022989"/>
    </source>
</evidence>
<proteinExistence type="predicted"/>
<evidence type="ECO:0000313" key="10">
    <source>
        <dbReference type="EMBL" id="MBS3651358.1"/>
    </source>
</evidence>
<comment type="caution">
    <text evidence="10">The sequence shown here is derived from an EMBL/GenBank/DDBJ whole genome shotgun (WGS) entry which is preliminary data.</text>
</comment>
<feature type="transmembrane region" description="Helical" evidence="8">
    <location>
        <begin position="265"/>
        <end position="287"/>
    </location>
</feature>
<keyword evidence="2" id="KW-1003">Cell membrane</keyword>
<dbReference type="Proteomes" id="UP000680348">
    <property type="component" value="Unassembled WGS sequence"/>
</dbReference>
<evidence type="ECO:0000256" key="4">
    <source>
        <dbReference type="ARBA" id="ARBA00022679"/>
    </source>
</evidence>
<feature type="transmembrane region" description="Helical" evidence="8">
    <location>
        <begin position="332"/>
        <end position="349"/>
    </location>
</feature>
<dbReference type="GO" id="GO:0016763">
    <property type="term" value="F:pentosyltransferase activity"/>
    <property type="evidence" value="ECO:0007669"/>
    <property type="project" value="TreeGrafter"/>
</dbReference>
<name>A0A942E1G4_9HYPH</name>
<keyword evidence="4 10" id="KW-0808">Transferase</keyword>
<dbReference type="PANTHER" id="PTHR33908:SF11">
    <property type="entry name" value="MEMBRANE PROTEIN"/>
    <property type="match status" value="1"/>
</dbReference>
<gene>
    <name evidence="10" type="ORF">KEU06_22340</name>
</gene>
<keyword evidence="6 8" id="KW-1133">Transmembrane helix</keyword>
<keyword evidence="5 8" id="KW-0812">Transmembrane</keyword>
<dbReference type="GO" id="GO:0005886">
    <property type="term" value="C:plasma membrane"/>
    <property type="evidence" value="ECO:0007669"/>
    <property type="project" value="UniProtKB-SubCell"/>
</dbReference>
<feature type="transmembrane region" description="Helical" evidence="8">
    <location>
        <begin position="214"/>
        <end position="233"/>
    </location>
</feature>
<evidence type="ECO:0000256" key="8">
    <source>
        <dbReference type="SAM" id="Phobius"/>
    </source>
</evidence>
<sequence length="498" mass="53572">MTVVDRFTDWLGNAKLGPLDAAPALAVLYFLFQAVSLALIAYVSGAGVGIDDAEQLIYLPHLQAGYGGSQPPVYNWITWLAAQVGGTNVFTLKAVKYAMLIVAAASVYAALRLLGYSQSAASAGLLSLMVIQQVFWGAQSGLSHTLAAIAFTALSFWAMVNLIKQPKPISYVVFGLAAAAAILAKYNCALFIAGLLAAALSLRDARQVLLTKWFAVSLAVALAAMMPTLIWNIENLDALLARTNKFDMQAADSALPGAAVSFLEFMRACLSFLALPAVVLAIGALAARTAPRDWRHAATGGDRLLWRTVGFGALFALILVLAAEVTTLRERWMLPVLLMMPVAMAVWTDGMQKGGAQVRKVVMIAGVACAIGAMPVLWYIHLAGGMGLGRSGRLDYPALYQEIQSAADVRTVVSDQSWIGNFRLLDPDLTLLTDEVPHFIEQIEGPAVLIWLDDKTPKGNVADLLLEAGYKLGDVRSLDVPMRFGRTRMVSFARLERE</sequence>
<evidence type="ECO:0000259" key="9">
    <source>
        <dbReference type="Pfam" id="PF13231"/>
    </source>
</evidence>
<evidence type="ECO:0000256" key="5">
    <source>
        <dbReference type="ARBA" id="ARBA00022692"/>
    </source>
</evidence>
<accession>A0A942E1G4</accession>
<dbReference type="Pfam" id="PF13231">
    <property type="entry name" value="PMT_2"/>
    <property type="match status" value="1"/>
</dbReference>
<dbReference type="GO" id="GO:0009103">
    <property type="term" value="P:lipopolysaccharide biosynthetic process"/>
    <property type="evidence" value="ECO:0007669"/>
    <property type="project" value="UniProtKB-ARBA"/>
</dbReference>
<evidence type="ECO:0000256" key="1">
    <source>
        <dbReference type="ARBA" id="ARBA00004651"/>
    </source>
</evidence>
<keyword evidence="3 10" id="KW-0328">Glycosyltransferase</keyword>
<reference evidence="10" key="1">
    <citation type="submission" date="2021-04" db="EMBL/GenBank/DDBJ databases">
        <title>Pseudaminobacter soli sp. nov., isolated from paddy soil contaminated by heavy metals.</title>
        <authorList>
            <person name="Zhang K."/>
        </authorList>
    </citation>
    <scope>NUCLEOTIDE SEQUENCE</scope>
    <source>
        <strain evidence="10">19-2017</strain>
    </source>
</reference>
<feature type="transmembrane region" description="Helical" evidence="8">
    <location>
        <begin position="145"/>
        <end position="163"/>
    </location>
</feature>
<comment type="subcellular location">
    <subcellularLocation>
        <location evidence="1">Cell membrane</location>
        <topology evidence="1">Multi-pass membrane protein</topology>
    </subcellularLocation>
</comment>
<feature type="transmembrane region" description="Helical" evidence="8">
    <location>
        <begin position="361"/>
        <end position="380"/>
    </location>
</feature>
<dbReference type="AlphaFoldDB" id="A0A942E1G4"/>
<dbReference type="InterPro" id="IPR038731">
    <property type="entry name" value="RgtA/B/C-like"/>
</dbReference>
<protein>
    <submittedName>
        <fullName evidence="10">Glycosyltransferase family 39 protein</fullName>
        <ecNumber evidence="10">2.4.-.-</ecNumber>
    </submittedName>
</protein>
<keyword evidence="7 8" id="KW-0472">Membrane</keyword>
<evidence type="ECO:0000256" key="3">
    <source>
        <dbReference type="ARBA" id="ARBA00022676"/>
    </source>
</evidence>
<feature type="transmembrane region" description="Helical" evidence="8">
    <location>
        <begin position="169"/>
        <end position="202"/>
    </location>
</feature>
<dbReference type="RefSeq" id="WP_188256919.1">
    <property type="nucleotide sequence ID" value="NZ_JABVCF010000013.1"/>
</dbReference>
<keyword evidence="11" id="KW-1185">Reference proteome</keyword>
<feature type="transmembrane region" description="Helical" evidence="8">
    <location>
        <begin position="308"/>
        <end position="326"/>
    </location>
</feature>
<dbReference type="PANTHER" id="PTHR33908">
    <property type="entry name" value="MANNOSYLTRANSFERASE YKCB-RELATED"/>
    <property type="match status" value="1"/>
</dbReference>
<organism evidence="10 11">
    <name type="scientific">Pseudaminobacter soli</name>
    <name type="common">ex Zhang et al. 2022</name>
    <dbReference type="NCBI Taxonomy" id="2831468"/>
    <lineage>
        <taxon>Bacteria</taxon>
        <taxon>Pseudomonadati</taxon>
        <taxon>Pseudomonadota</taxon>
        <taxon>Alphaproteobacteria</taxon>
        <taxon>Hyphomicrobiales</taxon>
        <taxon>Phyllobacteriaceae</taxon>
        <taxon>Pseudaminobacter</taxon>
    </lineage>
</organism>
<evidence type="ECO:0000256" key="2">
    <source>
        <dbReference type="ARBA" id="ARBA00022475"/>
    </source>
</evidence>